<accession>A0A1F5NRG9</accession>
<dbReference type="EMBL" id="MFEI01000036">
    <property type="protein sequence ID" value="OGE80261.1"/>
    <property type="molecule type" value="Genomic_DNA"/>
</dbReference>
<comment type="caution">
    <text evidence="1">The sequence shown here is derived from an EMBL/GenBank/DDBJ whole genome shotgun (WGS) entry which is preliminary data.</text>
</comment>
<dbReference type="InterPro" id="IPR011473">
    <property type="entry name" value="DUF1579"/>
</dbReference>
<evidence type="ECO:0000313" key="1">
    <source>
        <dbReference type="EMBL" id="OGE80261.1"/>
    </source>
</evidence>
<evidence type="ECO:0000313" key="2">
    <source>
        <dbReference type="Proteomes" id="UP000177912"/>
    </source>
</evidence>
<dbReference type="Proteomes" id="UP000177912">
    <property type="component" value="Unassembled WGS sequence"/>
</dbReference>
<organism evidence="1 2">
    <name type="scientific">Candidatus Doudnabacteria bacterium RIFCSPHIGHO2_01_FULL_43_23</name>
    <dbReference type="NCBI Taxonomy" id="1817822"/>
    <lineage>
        <taxon>Bacteria</taxon>
        <taxon>Candidatus Doudnaibacteriota</taxon>
    </lineage>
</organism>
<dbReference type="STRING" id="1817822.A2826_00810"/>
<dbReference type="AlphaFoldDB" id="A0A1F5NRG9"/>
<reference evidence="1 2" key="1">
    <citation type="journal article" date="2016" name="Nat. Commun.">
        <title>Thousands of microbial genomes shed light on interconnected biogeochemical processes in an aquifer system.</title>
        <authorList>
            <person name="Anantharaman K."/>
            <person name="Brown C.T."/>
            <person name="Hug L.A."/>
            <person name="Sharon I."/>
            <person name="Castelle C.J."/>
            <person name="Probst A.J."/>
            <person name="Thomas B.C."/>
            <person name="Singh A."/>
            <person name="Wilkins M.J."/>
            <person name="Karaoz U."/>
            <person name="Brodie E.L."/>
            <person name="Williams K.H."/>
            <person name="Hubbard S.S."/>
            <person name="Banfield J.F."/>
        </authorList>
    </citation>
    <scope>NUCLEOTIDE SEQUENCE [LARGE SCALE GENOMIC DNA]</scope>
</reference>
<gene>
    <name evidence="1" type="ORF">A2826_00810</name>
</gene>
<protein>
    <recommendedName>
        <fullName evidence="3">DUF1579 domain-containing protein</fullName>
    </recommendedName>
</protein>
<name>A0A1F5NRG9_9BACT</name>
<dbReference type="Pfam" id="PF07617">
    <property type="entry name" value="DUF1579"/>
    <property type="match status" value="1"/>
</dbReference>
<sequence length="154" mass="17388">MAEKSKNEASIPNPALKLLSVLVGKWNTVGTHPMVPGTIFHGRASFEWLEGGAFLIMRSEIDEPEIPSGIAIFGSDDVTKKLFMLYFDERGISRKYNVSFKGNTLMWWRNTPEFSQRMTCKVSDDEDTIVSQGVMSKDGSNWEGDLELTYTRVK</sequence>
<evidence type="ECO:0008006" key="3">
    <source>
        <dbReference type="Google" id="ProtNLM"/>
    </source>
</evidence>
<proteinExistence type="predicted"/>